<feature type="transmembrane region" description="Helical" evidence="1">
    <location>
        <begin position="12"/>
        <end position="34"/>
    </location>
</feature>
<evidence type="ECO:0000313" key="2">
    <source>
        <dbReference type="EMBL" id="HGB25140.1"/>
    </source>
</evidence>
<dbReference type="InterPro" id="IPR010387">
    <property type="entry name" value="QueT"/>
</dbReference>
<comment type="caution">
    <text evidence="2">The sequence shown here is derived from an EMBL/GenBank/DDBJ whole genome shotgun (WGS) entry which is preliminary data.</text>
</comment>
<proteinExistence type="predicted"/>
<reference evidence="2" key="1">
    <citation type="journal article" date="2020" name="mSystems">
        <title>Genome- and Community-Level Interaction Insights into Carbon Utilization and Element Cycling Functions of Hydrothermarchaeota in Hydrothermal Sediment.</title>
        <authorList>
            <person name="Zhou Z."/>
            <person name="Liu Y."/>
            <person name="Xu W."/>
            <person name="Pan J."/>
            <person name="Luo Z.H."/>
            <person name="Li M."/>
        </authorList>
    </citation>
    <scope>NUCLEOTIDE SEQUENCE [LARGE SCALE GENOMIC DNA]</scope>
    <source>
        <strain evidence="2">SpSt-8</strain>
    </source>
</reference>
<dbReference type="Pfam" id="PF06177">
    <property type="entry name" value="QueT"/>
    <property type="match status" value="1"/>
</dbReference>
<keyword evidence="1" id="KW-0812">Transmembrane</keyword>
<dbReference type="PANTHER" id="PTHR40044:SF1">
    <property type="entry name" value="INTEGRAL MEMBRANE PROTEIN"/>
    <property type="match status" value="1"/>
</dbReference>
<organism evidence="2">
    <name type="scientific">Thermofilum pendens</name>
    <dbReference type="NCBI Taxonomy" id="2269"/>
    <lineage>
        <taxon>Archaea</taxon>
        <taxon>Thermoproteota</taxon>
        <taxon>Thermoprotei</taxon>
        <taxon>Thermofilales</taxon>
        <taxon>Thermofilaceae</taxon>
        <taxon>Thermofilum</taxon>
    </lineage>
</organism>
<name>A0A7C3WKG5_THEPE</name>
<feature type="transmembrane region" description="Helical" evidence="1">
    <location>
        <begin position="74"/>
        <end position="96"/>
    </location>
</feature>
<accession>A0A7C3WKG5</accession>
<evidence type="ECO:0000256" key="1">
    <source>
        <dbReference type="SAM" id="Phobius"/>
    </source>
</evidence>
<keyword evidence="1" id="KW-0472">Membrane</keyword>
<dbReference type="EMBL" id="DTIB01000079">
    <property type="protein sequence ID" value="HGB25140.1"/>
    <property type="molecule type" value="Genomic_DNA"/>
</dbReference>
<feature type="transmembrane region" description="Helical" evidence="1">
    <location>
        <begin position="140"/>
        <end position="166"/>
    </location>
</feature>
<dbReference type="AlphaFoldDB" id="A0A7C3WKG5"/>
<keyword evidence="1" id="KW-1133">Transmembrane helix</keyword>
<feature type="transmembrane region" description="Helical" evidence="1">
    <location>
        <begin position="108"/>
        <end position="128"/>
    </location>
</feature>
<sequence length="179" mass="18526">MGLVNARELALSAVLAAMYAAAVVLLSPVSFLVWQVRVADALLMLSTVLGWPAVVGVTVGCFVGNMLAAPWGSAFLAAVDAVLGSLANFAASYLGLRVGLGRGLRWKVIAAAVEVAVISLVVGSYLRYLLLWAFGTNIPLWLSVAGVLPGSVVSIGVLGTGLAVLVERRLQPLGLGRRT</sequence>
<feature type="transmembrane region" description="Helical" evidence="1">
    <location>
        <begin position="41"/>
        <end position="68"/>
    </location>
</feature>
<gene>
    <name evidence="2" type="ORF">ENV88_03705</name>
</gene>
<dbReference type="PANTHER" id="PTHR40044">
    <property type="entry name" value="INTEGRAL MEMBRANE PROTEIN-RELATED"/>
    <property type="match status" value="1"/>
</dbReference>
<protein>
    <submittedName>
        <fullName evidence="2">QueT transporter family protein</fullName>
    </submittedName>
</protein>